<keyword evidence="3" id="KW-1185">Reference proteome</keyword>
<dbReference type="AlphaFoldDB" id="A0A016SB66"/>
<dbReference type="EMBL" id="JARK01001591">
    <property type="protein sequence ID" value="EYB87928.1"/>
    <property type="molecule type" value="Genomic_DNA"/>
</dbReference>
<protein>
    <submittedName>
        <fullName evidence="2">Uncharacterized protein</fullName>
    </submittedName>
</protein>
<gene>
    <name evidence="2" type="primary">Acey_s0255.g334</name>
    <name evidence="2" type="ORF">Y032_0255g334</name>
</gene>
<proteinExistence type="predicted"/>
<name>A0A016SB66_9BILA</name>
<sequence>MGRISLCRRGGARKAKKDRDEVRASTAVAELRRGLGVEITLCKGATSVATVRRFMKVEKSLEKGPTWR</sequence>
<organism evidence="2 3">
    <name type="scientific">Ancylostoma ceylanicum</name>
    <dbReference type="NCBI Taxonomy" id="53326"/>
    <lineage>
        <taxon>Eukaryota</taxon>
        <taxon>Metazoa</taxon>
        <taxon>Ecdysozoa</taxon>
        <taxon>Nematoda</taxon>
        <taxon>Chromadorea</taxon>
        <taxon>Rhabditida</taxon>
        <taxon>Rhabditina</taxon>
        <taxon>Rhabditomorpha</taxon>
        <taxon>Strongyloidea</taxon>
        <taxon>Ancylostomatidae</taxon>
        <taxon>Ancylostomatinae</taxon>
        <taxon>Ancylostoma</taxon>
    </lineage>
</organism>
<evidence type="ECO:0000313" key="2">
    <source>
        <dbReference type="EMBL" id="EYB87928.1"/>
    </source>
</evidence>
<reference evidence="3" key="1">
    <citation type="journal article" date="2015" name="Nat. Genet.">
        <title>The genome and transcriptome of the zoonotic hookworm Ancylostoma ceylanicum identify infection-specific gene families.</title>
        <authorList>
            <person name="Schwarz E.M."/>
            <person name="Hu Y."/>
            <person name="Antoshechkin I."/>
            <person name="Miller M.M."/>
            <person name="Sternberg P.W."/>
            <person name="Aroian R.V."/>
        </authorList>
    </citation>
    <scope>NUCLEOTIDE SEQUENCE</scope>
    <source>
        <strain evidence="3">HY135</strain>
    </source>
</reference>
<accession>A0A016SB66</accession>
<evidence type="ECO:0000256" key="1">
    <source>
        <dbReference type="SAM" id="MobiDB-lite"/>
    </source>
</evidence>
<evidence type="ECO:0000313" key="3">
    <source>
        <dbReference type="Proteomes" id="UP000024635"/>
    </source>
</evidence>
<feature type="region of interest" description="Disordered" evidence="1">
    <location>
        <begin position="1"/>
        <end position="23"/>
    </location>
</feature>
<comment type="caution">
    <text evidence="2">The sequence shown here is derived from an EMBL/GenBank/DDBJ whole genome shotgun (WGS) entry which is preliminary data.</text>
</comment>
<dbReference type="Proteomes" id="UP000024635">
    <property type="component" value="Unassembled WGS sequence"/>
</dbReference>